<comment type="caution">
    <text evidence="2">The sequence shown here is derived from an EMBL/GenBank/DDBJ whole genome shotgun (WGS) entry which is preliminary data.</text>
</comment>
<dbReference type="NCBIfam" id="NF033484">
    <property type="entry name" value="Stp1_PP2C_phos"/>
    <property type="match status" value="1"/>
</dbReference>
<feature type="domain" description="PPM-type phosphatase" evidence="1">
    <location>
        <begin position="3"/>
        <end position="244"/>
    </location>
</feature>
<dbReference type="SMART" id="SM00332">
    <property type="entry name" value="PP2Cc"/>
    <property type="match status" value="1"/>
</dbReference>
<dbReference type="SUPFAM" id="SSF81606">
    <property type="entry name" value="PP2C-like"/>
    <property type="match status" value="1"/>
</dbReference>
<dbReference type="InterPro" id="IPR015655">
    <property type="entry name" value="PP2C"/>
</dbReference>
<proteinExistence type="predicted"/>
<evidence type="ECO:0000259" key="1">
    <source>
        <dbReference type="PROSITE" id="PS51746"/>
    </source>
</evidence>
<evidence type="ECO:0000313" key="2">
    <source>
        <dbReference type="EMBL" id="HIV61616.1"/>
    </source>
</evidence>
<dbReference type="Gene3D" id="3.60.40.10">
    <property type="entry name" value="PPM-type phosphatase domain"/>
    <property type="match status" value="1"/>
</dbReference>
<dbReference type="PROSITE" id="PS51746">
    <property type="entry name" value="PPM_2"/>
    <property type="match status" value="1"/>
</dbReference>
<organism evidence="2 3">
    <name type="scientific">Candidatus Butyricicoccus avistercoris</name>
    <dbReference type="NCBI Taxonomy" id="2838518"/>
    <lineage>
        <taxon>Bacteria</taxon>
        <taxon>Bacillati</taxon>
        <taxon>Bacillota</taxon>
        <taxon>Clostridia</taxon>
        <taxon>Eubacteriales</taxon>
        <taxon>Butyricicoccaceae</taxon>
        <taxon>Butyricicoccus</taxon>
    </lineage>
</organism>
<dbReference type="InterPro" id="IPR036457">
    <property type="entry name" value="PPM-type-like_dom_sf"/>
</dbReference>
<dbReference type="EMBL" id="DXIE01000015">
    <property type="protein sequence ID" value="HIV61616.1"/>
    <property type="molecule type" value="Genomic_DNA"/>
</dbReference>
<dbReference type="GO" id="GO:0004722">
    <property type="term" value="F:protein serine/threonine phosphatase activity"/>
    <property type="evidence" value="ECO:0007669"/>
    <property type="project" value="InterPro"/>
</dbReference>
<dbReference type="PANTHER" id="PTHR47992">
    <property type="entry name" value="PROTEIN PHOSPHATASE"/>
    <property type="match status" value="1"/>
</dbReference>
<sequence>MITYGDTHQGMVRTNNQDGYVIEIFDDQKTVLLVVCDGMGGANAGNVASHVALEIFSSNVQNQFENEMDETATEDMLRISAQNANRAVYEISLKQPECRGMGTTLVGAIAQGEKVTLINIGDSRAYVITKEDIKQITEDHSFVQEMVRKGKLTPEEARNHPHKNLITRAIGVDTFVDSDLFHYTMEKDDILLLCSDGLSGMVEDYEIANIVREAESLEQAVNTLIMRACDNGGLDNITAALYSCADLKLGD</sequence>
<gene>
    <name evidence="2" type="ORF">H9746_02035</name>
</gene>
<dbReference type="Proteomes" id="UP000886808">
    <property type="component" value="Unassembled WGS sequence"/>
</dbReference>
<dbReference type="Pfam" id="PF13672">
    <property type="entry name" value="PP2C_2"/>
    <property type="match status" value="1"/>
</dbReference>
<reference evidence="2" key="1">
    <citation type="journal article" date="2021" name="PeerJ">
        <title>Extensive microbial diversity within the chicken gut microbiome revealed by metagenomics and culture.</title>
        <authorList>
            <person name="Gilroy R."/>
            <person name="Ravi A."/>
            <person name="Getino M."/>
            <person name="Pursley I."/>
            <person name="Horton D.L."/>
            <person name="Alikhan N.F."/>
            <person name="Baker D."/>
            <person name="Gharbi K."/>
            <person name="Hall N."/>
            <person name="Watson M."/>
            <person name="Adriaenssens E.M."/>
            <person name="Foster-Nyarko E."/>
            <person name="Jarju S."/>
            <person name="Secka A."/>
            <person name="Antonio M."/>
            <person name="Oren A."/>
            <person name="Chaudhuri R.R."/>
            <person name="La Ragione R."/>
            <person name="Hildebrand F."/>
            <person name="Pallen M.J."/>
        </authorList>
    </citation>
    <scope>NUCLEOTIDE SEQUENCE</scope>
    <source>
        <strain evidence="2">CHK193-4272</strain>
    </source>
</reference>
<dbReference type="CDD" id="cd00143">
    <property type="entry name" value="PP2Cc"/>
    <property type="match status" value="1"/>
</dbReference>
<dbReference type="SMART" id="SM00331">
    <property type="entry name" value="PP2C_SIG"/>
    <property type="match status" value="1"/>
</dbReference>
<protein>
    <submittedName>
        <fullName evidence="2">Stp1/IreP family PP2C-type Ser/Thr phosphatase</fullName>
    </submittedName>
</protein>
<evidence type="ECO:0000313" key="3">
    <source>
        <dbReference type="Proteomes" id="UP000886808"/>
    </source>
</evidence>
<name>A0A9D1PIB0_9FIRM</name>
<reference evidence="2" key="2">
    <citation type="submission" date="2021-04" db="EMBL/GenBank/DDBJ databases">
        <authorList>
            <person name="Gilroy R."/>
        </authorList>
    </citation>
    <scope>NUCLEOTIDE SEQUENCE</scope>
    <source>
        <strain evidence="2">CHK193-4272</strain>
    </source>
</reference>
<accession>A0A9D1PIB0</accession>
<dbReference type="AlphaFoldDB" id="A0A9D1PIB0"/>
<dbReference type="InterPro" id="IPR001932">
    <property type="entry name" value="PPM-type_phosphatase-like_dom"/>
</dbReference>